<organism evidence="3 4">
    <name type="scientific">Methylobacterium indicum</name>
    <dbReference type="NCBI Taxonomy" id="1775910"/>
    <lineage>
        <taxon>Bacteria</taxon>
        <taxon>Pseudomonadati</taxon>
        <taxon>Pseudomonadota</taxon>
        <taxon>Alphaproteobacteria</taxon>
        <taxon>Hyphomicrobiales</taxon>
        <taxon>Methylobacteriaceae</taxon>
        <taxon>Methylobacterium</taxon>
    </lineage>
</organism>
<dbReference type="SMART" id="SM00507">
    <property type="entry name" value="HNHc"/>
    <property type="match status" value="1"/>
</dbReference>
<keyword evidence="4" id="KW-1185">Reference proteome</keyword>
<evidence type="ECO:0000313" key="4">
    <source>
        <dbReference type="Proteomes" id="UP000036471"/>
    </source>
</evidence>
<keyword evidence="3" id="KW-0540">Nuclease</keyword>
<sequence length="113" mass="12230">MRKSRLATARPLLATADGRTVRPLPKTGDPELSTPEHRAWALAVKRRAGWKCEECGTPHGPECRLIADHIVERSDGGAPLDLNNGRALCPHHHGIKTAAARARRHGLASEIAP</sequence>
<proteinExistence type="predicted"/>
<dbReference type="GO" id="GO:0004519">
    <property type="term" value="F:endonuclease activity"/>
    <property type="evidence" value="ECO:0007669"/>
    <property type="project" value="UniProtKB-KW"/>
</dbReference>
<name>A0ABR5HES0_9HYPH</name>
<keyword evidence="3" id="KW-0378">Hydrolase</keyword>
<evidence type="ECO:0000313" key="3">
    <source>
        <dbReference type="EMBL" id="KMO25066.1"/>
    </source>
</evidence>
<reference evidence="3 4" key="1">
    <citation type="submission" date="2014-11" db="EMBL/GenBank/DDBJ databases">
        <title>Comparative genomics of Methylobacterium species.</title>
        <authorList>
            <person name="Chaudhry V."/>
            <person name="Patil P.B."/>
        </authorList>
    </citation>
    <scope>NUCLEOTIDE SEQUENCE [LARGE SCALE GENOMIC DNA]</scope>
    <source>
        <strain evidence="3 4">SE3.6</strain>
    </source>
</reference>
<dbReference type="EMBL" id="JTHG01000066">
    <property type="protein sequence ID" value="KMO25066.1"/>
    <property type="molecule type" value="Genomic_DNA"/>
</dbReference>
<dbReference type="CDD" id="cd00085">
    <property type="entry name" value="HNHc"/>
    <property type="match status" value="1"/>
</dbReference>
<comment type="caution">
    <text evidence="3">The sequence shown here is derived from an EMBL/GenBank/DDBJ whole genome shotgun (WGS) entry which is preliminary data.</text>
</comment>
<dbReference type="InterPro" id="IPR002711">
    <property type="entry name" value="HNH"/>
</dbReference>
<accession>A0ABR5HES0</accession>
<feature type="compositionally biased region" description="Low complexity" evidence="1">
    <location>
        <begin position="1"/>
        <end position="16"/>
    </location>
</feature>
<gene>
    <name evidence="3" type="ORF">QR79_09775</name>
</gene>
<feature type="region of interest" description="Disordered" evidence="1">
    <location>
        <begin position="1"/>
        <end position="34"/>
    </location>
</feature>
<dbReference type="InterPro" id="IPR003615">
    <property type="entry name" value="HNH_nuc"/>
</dbReference>
<keyword evidence="3" id="KW-0255">Endonuclease</keyword>
<dbReference type="Proteomes" id="UP000036471">
    <property type="component" value="Unassembled WGS sequence"/>
</dbReference>
<feature type="domain" description="HNH nuclease" evidence="2">
    <location>
        <begin position="39"/>
        <end position="94"/>
    </location>
</feature>
<dbReference type="Gene3D" id="1.10.30.50">
    <property type="match status" value="1"/>
</dbReference>
<evidence type="ECO:0000256" key="1">
    <source>
        <dbReference type="SAM" id="MobiDB-lite"/>
    </source>
</evidence>
<dbReference type="Pfam" id="PF01844">
    <property type="entry name" value="HNH"/>
    <property type="match status" value="1"/>
</dbReference>
<protein>
    <submittedName>
        <fullName evidence="3">HNH endonuclease</fullName>
    </submittedName>
</protein>
<evidence type="ECO:0000259" key="2">
    <source>
        <dbReference type="SMART" id="SM00507"/>
    </source>
</evidence>